<sequence>MSGLRVERFTALAPAELESWHALRAANPALDSPYFHPGFSAAVHAAGRPVHVAVARDGGTPVAFLPHHREGRLLRPVGWPGADFQGPILAAGTGFRPLDLLGNGAAAYTFDHLVEAAPGFERWVVSRRPSPYLDVTGGLAGYLGRASRSGKENMGQARRRAAKAGRELGELRFVAASSDPKALARVIELKRAQYAATGAKDYFAEPDRVRLLDGLLRARDPGFGGVLSTLHAGEHLLAAHFGLRSGAVLHWWFPVYDPAFARLSPGWILLRELVAAAPALGVARIDLGRGEDEYKRRAKTGESVVCQGVVTRNPVRRAVASALSEARAIARSVRSRRKP</sequence>
<dbReference type="InterPro" id="IPR038740">
    <property type="entry name" value="BioF2-like_GNAT_dom"/>
</dbReference>
<accession>A0A4R4W8K2</accession>
<protein>
    <submittedName>
        <fullName evidence="2">GNAT family N-acetyltransferase</fullName>
    </submittedName>
</protein>
<dbReference type="Pfam" id="PF13480">
    <property type="entry name" value="Acetyltransf_6"/>
    <property type="match status" value="1"/>
</dbReference>
<dbReference type="AlphaFoldDB" id="A0A4R4W8K2"/>
<evidence type="ECO:0000259" key="1">
    <source>
        <dbReference type="Pfam" id="PF13480"/>
    </source>
</evidence>
<organism evidence="2 3">
    <name type="scientific">Nonomuraea deserti</name>
    <dbReference type="NCBI Taxonomy" id="1848322"/>
    <lineage>
        <taxon>Bacteria</taxon>
        <taxon>Bacillati</taxon>
        <taxon>Actinomycetota</taxon>
        <taxon>Actinomycetes</taxon>
        <taxon>Streptosporangiales</taxon>
        <taxon>Streptosporangiaceae</taxon>
        <taxon>Nonomuraea</taxon>
    </lineage>
</organism>
<name>A0A4R4W8K2_9ACTN</name>
<keyword evidence="2" id="KW-0808">Transferase</keyword>
<proteinExistence type="predicted"/>
<dbReference type="InterPro" id="IPR016181">
    <property type="entry name" value="Acyl_CoA_acyltransferase"/>
</dbReference>
<dbReference type="SUPFAM" id="SSF55729">
    <property type="entry name" value="Acyl-CoA N-acyltransferases (Nat)"/>
    <property type="match status" value="1"/>
</dbReference>
<comment type="caution">
    <text evidence="2">The sequence shown here is derived from an EMBL/GenBank/DDBJ whole genome shotgun (WGS) entry which is preliminary data.</text>
</comment>
<evidence type="ECO:0000313" key="2">
    <source>
        <dbReference type="EMBL" id="TDD11495.1"/>
    </source>
</evidence>
<dbReference type="Proteomes" id="UP000295258">
    <property type="component" value="Unassembled WGS sequence"/>
</dbReference>
<dbReference type="EMBL" id="SMKO01000007">
    <property type="protein sequence ID" value="TDD11495.1"/>
    <property type="molecule type" value="Genomic_DNA"/>
</dbReference>
<dbReference type="RefSeq" id="WP_132592295.1">
    <property type="nucleotide sequence ID" value="NZ_SMKO01000007.1"/>
</dbReference>
<dbReference type="GO" id="GO:0016740">
    <property type="term" value="F:transferase activity"/>
    <property type="evidence" value="ECO:0007669"/>
    <property type="project" value="UniProtKB-KW"/>
</dbReference>
<reference evidence="2 3" key="1">
    <citation type="submission" date="2019-03" db="EMBL/GenBank/DDBJ databases">
        <title>Draft genome sequences of novel Actinobacteria.</title>
        <authorList>
            <person name="Sahin N."/>
            <person name="Ay H."/>
            <person name="Saygin H."/>
        </authorList>
    </citation>
    <scope>NUCLEOTIDE SEQUENCE [LARGE SCALE GENOMIC DNA]</scope>
    <source>
        <strain evidence="2 3">KC310</strain>
    </source>
</reference>
<keyword evidence="3" id="KW-1185">Reference proteome</keyword>
<feature type="domain" description="BioF2-like acetyltransferase" evidence="1">
    <location>
        <begin position="159"/>
        <end position="296"/>
    </location>
</feature>
<gene>
    <name evidence="2" type="ORF">E1292_04560</name>
</gene>
<evidence type="ECO:0000313" key="3">
    <source>
        <dbReference type="Proteomes" id="UP000295258"/>
    </source>
</evidence>